<keyword evidence="3" id="KW-1185">Reference proteome</keyword>
<evidence type="ECO:0000313" key="3">
    <source>
        <dbReference type="Proteomes" id="UP001305647"/>
    </source>
</evidence>
<protein>
    <submittedName>
        <fullName evidence="2">Uncharacterized protein</fullName>
    </submittedName>
</protein>
<proteinExistence type="predicted"/>
<feature type="compositionally biased region" description="Basic and acidic residues" evidence="1">
    <location>
        <begin position="94"/>
        <end position="110"/>
    </location>
</feature>
<organism evidence="2 3">
    <name type="scientific">Parathielavia hyrcaniae</name>
    <dbReference type="NCBI Taxonomy" id="113614"/>
    <lineage>
        <taxon>Eukaryota</taxon>
        <taxon>Fungi</taxon>
        <taxon>Dikarya</taxon>
        <taxon>Ascomycota</taxon>
        <taxon>Pezizomycotina</taxon>
        <taxon>Sordariomycetes</taxon>
        <taxon>Sordariomycetidae</taxon>
        <taxon>Sordariales</taxon>
        <taxon>Chaetomiaceae</taxon>
        <taxon>Parathielavia</taxon>
    </lineage>
</organism>
<evidence type="ECO:0000313" key="2">
    <source>
        <dbReference type="EMBL" id="KAK4102474.1"/>
    </source>
</evidence>
<comment type="caution">
    <text evidence="2">The sequence shown here is derived from an EMBL/GenBank/DDBJ whole genome shotgun (WGS) entry which is preliminary data.</text>
</comment>
<accession>A0AAN6Q2N5</accession>
<sequence>MSDEEIDREWKPNGRRPQSAIAQQFSQELMDIFRIDNSVNDLDEKVKQRKQQLDSHASELEALQARIREMEMRLKGGQPSTDKDGPSTGAPPPPEKDYPADQTRTRDQQQHKYAGSRPGTAKQGQPTVPGALPPTPAGSEGEYQLSVAPLSRPAPRPPGTQRDSRASTSGAISRRQQKTAPGGDSDSVKSMSESASVADYVTVPAPDGDRERDA</sequence>
<dbReference type="AlphaFoldDB" id="A0AAN6Q2N5"/>
<evidence type="ECO:0000256" key="1">
    <source>
        <dbReference type="SAM" id="MobiDB-lite"/>
    </source>
</evidence>
<gene>
    <name evidence="2" type="ORF">N658DRAFT_515171</name>
</gene>
<dbReference type="Proteomes" id="UP001305647">
    <property type="component" value="Unassembled WGS sequence"/>
</dbReference>
<name>A0AAN6Q2N5_9PEZI</name>
<feature type="region of interest" description="Disordered" evidence="1">
    <location>
        <begin position="1"/>
        <end position="20"/>
    </location>
</feature>
<reference evidence="2" key="2">
    <citation type="submission" date="2023-05" db="EMBL/GenBank/DDBJ databases">
        <authorList>
            <consortium name="Lawrence Berkeley National Laboratory"/>
            <person name="Steindorff A."/>
            <person name="Hensen N."/>
            <person name="Bonometti L."/>
            <person name="Westerberg I."/>
            <person name="Brannstrom I.O."/>
            <person name="Guillou S."/>
            <person name="Cros-Aarteil S."/>
            <person name="Calhoun S."/>
            <person name="Haridas S."/>
            <person name="Kuo A."/>
            <person name="Mondo S."/>
            <person name="Pangilinan J."/>
            <person name="Riley R."/>
            <person name="Labutti K."/>
            <person name="Andreopoulos B."/>
            <person name="Lipzen A."/>
            <person name="Chen C."/>
            <person name="Yanf M."/>
            <person name="Daum C."/>
            <person name="Ng V."/>
            <person name="Clum A."/>
            <person name="Ohm R."/>
            <person name="Martin F."/>
            <person name="Silar P."/>
            <person name="Natvig D."/>
            <person name="Lalanne C."/>
            <person name="Gautier V."/>
            <person name="Ament-Velasquez S.L."/>
            <person name="Kruys A."/>
            <person name="Hutchinson M.I."/>
            <person name="Powell A.J."/>
            <person name="Barry K."/>
            <person name="Miller A.N."/>
            <person name="Grigoriev I.V."/>
            <person name="Debuchy R."/>
            <person name="Gladieux P."/>
            <person name="Thoren M.H."/>
            <person name="Johannesson H."/>
        </authorList>
    </citation>
    <scope>NUCLEOTIDE SEQUENCE</scope>
    <source>
        <strain evidence="2">CBS 757.83</strain>
    </source>
</reference>
<feature type="region of interest" description="Disordered" evidence="1">
    <location>
        <begin position="70"/>
        <end position="214"/>
    </location>
</feature>
<dbReference type="EMBL" id="MU863631">
    <property type="protein sequence ID" value="KAK4102474.1"/>
    <property type="molecule type" value="Genomic_DNA"/>
</dbReference>
<reference evidence="2" key="1">
    <citation type="journal article" date="2023" name="Mol. Phylogenet. Evol.">
        <title>Genome-scale phylogeny and comparative genomics of the fungal order Sordariales.</title>
        <authorList>
            <person name="Hensen N."/>
            <person name="Bonometti L."/>
            <person name="Westerberg I."/>
            <person name="Brannstrom I.O."/>
            <person name="Guillou S."/>
            <person name="Cros-Aarteil S."/>
            <person name="Calhoun S."/>
            <person name="Haridas S."/>
            <person name="Kuo A."/>
            <person name="Mondo S."/>
            <person name="Pangilinan J."/>
            <person name="Riley R."/>
            <person name="LaButti K."/>
            <person name="Andreopoulos B."/>
            <person name="Lipzen A."/>
            <person name="Chen C."/>
            <person name="Yan M."/>
            <person name="Daum C."/>
            <person name="Ng V."/>
            <person name="Clum A."/>
            <person name="Steindorff A."/>
            <person name="Ohm R.A."/>
            <person name="Martin F."/>
            <person name="Silar P."/>
            <person name="Natvig D.O."/>
            <person name="Lalanne C."/>
            <person name="Gautier V."/>
            <person name="Ament-Velasquez S.L."/>
            <person name="Kruys A."/>
            <person name="Hutchinson M.I."/>
            <person name="Powell A.J."/>
            <person name="Barry K."/>
            <person name="Miller A.N."/>
            <person name="Grigoriev I.V."/>
            <person name="Debuchy R."/>
            <person name="Gladieux P."/>
            <person name="Hiltunen Thoren M."/>
            <person name="Johannesson H."/>
        </authorList>
    </citation>
    <scope>NUCLEOTIDE SEQUENCE</scope>
    <source>
        <strain evidence="2">CBS 757.83</strain>
    </source>
</reference>